<dbReference type="InterPro" id="IPR028098">
    <property type="entry name" value="Glyco_trans_4-like_N"/>
</dbReference>
<proteinExistence type="predicted"/>
<sequence length="387" mass="44523">MNDLKILLISSAVPRDTTAGEVILYRHFSEMPELKLAIATDDLDGILTENFLEIKPNRLLNRLTQTRLSSWIHDIYQCFHPFFNYKIIRKYIKNAQPNLIITVAEGIHWIAAQKMSKEFNIPLVTIFHDWWPNLASIHPWAKKSVEWRFKKLYQQSAIAFCVSEEMQQLLGNHQNAQTLYPIPDRLTIAEKPIILADEKSFNLVYAGSLSGIYAPMLQALSAALQDIQEVQLKLFGRPPNWSESQLQQLNEQGIYRGLVSRDLLRHELKTASALLVTISFDPKNRRWAETSFPSKLVEYCQYTRPVIIWGPEYCSAVRWGRKYQSALVVTSSLVQDLVKAIQELATQPEEQTHLANKALVMAQGMFNPGKIQQQFVDGLYQVCKEYK</sequence>
<dbReference type="EMBL" id="JAHHIF010000013">
    <property type="protein sequence ID" value="MBW4545151.1"/>
    <property type="molecule type" value="Genomic_DNA"/>
</dbReference>
<evidence type="ECO:0000313" key="3">
    <source>
        <dbReference type="Proteomes" id="UP000753908"/>
    </source>
</evidence>
<protein>
    <submittedName>
        <fullName evidence="2">Glycosyltransferase</fullName>
        <ecNumber evidence="2">2.4.-.-</ecNumber>
    </submittedName>
</protein>
<keyword evidence="2" id="KW-0328">Glycosyltransferase</keyword>
<name>A0A951PK81_9CYAN</name>
<reference evidence="2" key="2">
    <citation type="journal article" date="2022" name="Microbiol. Resour. Announc.">
        <title>Metagenome Sequencing to Explore Phylogenomics of Terrestrial Cyanobacteria.</title>
        <authorList>
            <person name="Ward R.D."/>
            <person name="Stajich J.E."/>
            <person name="Johansen J.R."/>
            <person name="Huntemann M."/>
            <person name="Clum A."/>
            <person name="Foster B."/>
            <person name="Foster B."/>
            <person name="Roux S."/>
            <person name="Palaniappan K."/>
            <person name="Varghese N."/>
            <person name="Mukherjee S."/>
            <person name="Reddy T.B.K."/>
            <person name="Daum C."/>
            <person name="Copeland A."/>
            <person name="Chen I.A."/>
            <person name="Ivanova N.N."/>
            <person name="Kyrpides N.C."/>
            <person name="Shapiro N."/>
            <person name="Eloe-Fadrosh E.A."/>
            <person name="Pietrasiak N."/>
        </authorList>
    </citation>
    <scope>NUCLEOTIDE SEQUENCE</scope>
    <source>
        <strain evidence="2">CPER-KK1</strain>
    </source>
</reference>
<accession>A0A951PK81</accession>
<dbReference type="Gene3D" id="3.40.50.2000">
    <property type="entry name" value="Glycogen Phosphorylase B"/>
    <property type="match status" value="2"/>
</dbReference>
<dbReference type="GO" id="GO:0016757">
    <property type="term" value="F:glycosyltransferase activity"/>
    <property type="evidence" value="ECO:0007669"/>
    <property type="project" value="UniProtKB-KW"/>
</dbReference>
<dbReference type="AlphaFoldDB" id="A0A951PK81"/>
<gene>
    <name evidence="2" type="ORF">KME25_12000</name>
</gene>
<keyword evidence="2" id="KW-0808">Transferase</keyword>
<evidence type="ECO:0000259" key="1">
    <source>
        <dbReference type="Pfam" id="PF13439"/>
    </source>
</evidence>
<reference evidence="2" key="1">
    <citation type="submission" date="2021-05" db="EMBL/GenBank/DDBJ databases">
        <authorList>
            <person name="Pietrasiak N."/>
            <person name="Ward R."/>
            <person name="Stajich J.E."/>
            <person name="Kurbessoian T."/>
        </authorList>
    </citation>
    <scope>NUCLEOTIDE SEQUENCE</scope>
    <source>
        <strain evidence="2">CPER-KK1</strain>
    </source>
</reference>
<evidence type="ECO:0000313" key="2">
    <source>
        <dbReference type="EMBL" id="MBW4545151.1"/>
    </source>
</evidence>
<dbReference type="SUPFAM" id="SSF53756">
    <property type="entry name" value="UDP-Glycosyltransferase/glycogen phosphorylase"/>
    <property type="match status" value="1"/>
</dbReference>
<dbReference type="Proteomes" id="UP000753908">
    <property type="component" value="Unassembled WGS sequence"/>
</dbReference>
<comment type="caution">
    <text evidence="2">The sequence shown here is derived from an EMBL/GenBank/DDBJ whole genome shotgun (WGS) entry which is preliminary data.</text>
</comment>
<feature type="domain" description="Glycosyltransferase subfamily 4-like N-terminal" evidence="1">
    <location>
        <begin position="79"/>
        <end position="174"/>
    </location>
</feature>
<dbReference type="Pfam" id="PF13439">
    <property type="entry name" value="Glyco_transf_4"/>
    <property type="match status" value="1"/>
</dbReference>
<dbReference type="EC" id="2.4.-.-" evidence="2"/>
<organism evidence="2 3">
    <name type="scientific">Symplocastrum torsivum CPER-KK1</name>
    <dbReference type="NCBI Taxonomy" id="450513"/>
    <lineage>
        <taxon>Bacteria</taxon>
        <taxon>Bacillati</taxon>
        <taxon>Cyanobacteriota</taxon>
        <taxon>Cyanophyceae</taxon>
        <taxon>Oscillatoriophycideae</taxon>
        <taxon>Oscillatoriales</taxon>
        <taxon>Microcoleaceae</taxon>
        <taxon>Symplocastrum</taxon>
    </lineage>
</organism>